<dbReference type="GeneID" id="125421543"/>
<feature type="domain" description="RNase H type-1" evidence="1">
    <location>
        <begin position="15"/>
        <end position="136"/>
    </location>
</feature>
<dbReference type="InterPro" id="IPR012337">
    <property type="entry name" value="RNaseH-like_sf"/>
</dbReference>
<evidence type="ECO:0000313" key="3">
    <source>
        <dbReference type="RefSeq" id="XP_048326706.1"/>
    </source>
</evidence>
<dbReference type="PANTHER" id="PTHR47723">
    <property type="entry name" value="OS05G0353850 PROTEIN"/>
    <property type="match status" value="1"/>
</dbReference>
<dbReference type="InterPro" id="IPR044730">
    <property type="entry name" value="RNase_H-like_dom_plant"/>
</dbReference>
<keyword evidence="2" id="KW-1185">Reference proteome</keyword>
<dbReference type="InterPro" id="IPR036397">
    <property type="entry name" value="RNaseH_sf"/>
</dbReference>
<dbReference type="SUPFAM" id="SSF53098">
    <property type="entry name" value="Ribonuclease H-like"/>
    <property type="match status" value="1"/>
</dbReference>
<dbReference type="Gene3D" id="3.30.420.10">
    <property type="entry name" value="Ribonuclease H-like superfamily/Ribonuclease H"/>
    <property type="match status" value="1"/>
</dbReference>
<evidence type="ECO:0000259" key="1">
    <source>
        <dbReference type="Pfam" id="PF13456"/>
    </source>
</evidence>
<dbReference type="InterPro" id="IPR053151">
    <property type="entry name" value="RNase_H-like"/>
</dbReference>
<dbReference type="InterPro" id="IPR002156">
    <property type="entry name" value="RNaseH_domain"/>
</dbReference>
<sequence>MQYPPEPQAHCIKINSDVAVKEETSFIGVVARDHSGKVLELKAAQLHTDIPELAEGYDVLQGLVLAKEKGWKKIWLESDSRNVIFQLENHDSTSAHWLSEGVFADIQSLRNDFQEVQFTWVSREENFLAHFVSQWCLKNNFVGSIPIDSLAGMFPIFVA</sequence>
<protein>
    <submittedName>
        <fullName evidence="3">Uncharacterized protein LOC125421543</fullName>
    </submittedName>
</protein>
<reference evidence="3" key="1">
    <citation type="submission" date="2025-08" db="UniProtKB">
        <authorList>
            <consortium name="RefSeq"/>
        </authorList>
    </citation>
    <scope>IDENTIFICATION</scope>
    <source>
        <tissue evidence="3">Seedling</tissue>
    </source>
</reference>
<dbReference type="PANTHER" id="PTHR47723:SF19">
    <property type="entry name" value="POLYNUCLEOTIDYL TRANSFERASE, RIBONUCLEASE H-LIKE SUPERFAMILY PROTEIN"/>
    <property type="match status" value="1"/>
</dbReference>
<dbReference type="Proteomes" id="UP001652623">
    <property type="component" value="Chromosome 8"/>
</dbReference>
<proteinExistence type="predicted"/>
<name>A0ABM3IEH6_ZIZJJ</name>
<dbReference type="CDD" id="cd06222">
    <property type="entry name" value="RNase_H_like"/>
    <property type="match status" value="1"/>
</dbReference>
<accession>A0ABM3IEH6</accession>
<gene>
    <name evidence="3" type="primary">LOC125421543</name>
</gene>
<dbReference type="RefSeq" id="XP_048326706.1">
    <property type="nucleotide sequence ID" value="XM_048470749.1"/>
</dbReference>
<organism evidence="2 3">
    <name type="scientific">Ziziphus jujuba</name>
    <name type="common">Chinese jujube</name>
    <name type="synonym">Ziziphus sativa</name>
    <dbReference type="NCBI Taxonomy" id="326968"/>
    <lineage>
        <taxon>Eukaryota</taxon>
        <taxon>Viridiplantae</taxon>
        <taxon>Streptophyta</taxon>
        <taxon>Embryophyta</taxon>
        <taxon>Tracheophyta</taxon>
        <taxon>Spermatophyta</taxon>
        <taxon>Magnoliopsida</taxon>
        <taxon>eudicotyledons</taxon>
        <taxon>Gunneridae</taxon>
        <taxon>Pentapetalae</taxon>
        <taxon>rosids</taxon>
        <taxon>fabids</taxon>
        <taxon>Rosales</taxon>
        <taxon>Rhamnaceae</taxon>
        <taxon>Paliureae</taxon>
        <taxon>Ziziphus</taxon>
    </lineage>
</organism>
<evidence type="ECO:0000313" key="2">
    <source>
        <dbReference type="Proteomes" id="UP001652623"/>
    </source>
</evidence>
<dbReference type="Pfam" id="PF13456">
    <property type="entry name" value="RVT_3"/>
    <property type="match status" value="1"/>
</dbReference>